<dbReference type="CDD" id="cd00719">
    <property type="entry name" value="GIY-YIG_SF"/>
    <property type="match status" value="1"/>
</dbReference>
<evidence type="ECO:0000313" key="2">
    <source>
        <dbReference type="Proteomes" id="UP000008710"/>
    </source>
</evidence>
<evidence type="ECO:0008006" key="3">
    <source>
        <dbReference type="Google" id="ProtNLM"/>
    </source>
</evidence>
<dbReference type="KEGG" id="rha:RHA1_ro01681"/>
<accession>Q0SG42</accession>
<evidence type="ECO:0000313" key="1">
    <source>
        <dbReference type="EMBL" id="ABG93494.1"/>
    </source>
</evidence>
<dbReference type="AlphaFoldDB" id="Q0SG42"/>
<organism evidence="1 2">
    <name type="scientific">Rhodococcus jostii (strain RHA1)</name>
    <dbReference type="NCBI Taxonomy" id="101510"/>
    <lineage>
        <taxon>Bacteria</taxon>
        <taxon>Bacillati</taxon>
        <taxon>Actinomycetota</taxon>
        <taxon>Actinomycetes</taxon>
        <taxon>Mycobacteriales</taxon>
        <taxon>Nocardiaceae</taxon>
        <taxon>Rhodococcus</taxon>
    </lineage>
</organism>
<sequence length="483" mass="53162">MGWEMSVTHAVTDGLPEVRIAGRLPRQIDERLLVAPAEGENPLVPGAINSSWLLHNDGWVLNSEAAGFAGASGRIACGDLDEFVWVMALGAPDSVLDSTVMATRWHSEGASIPTSSLPVTPLKAEDSPSSDVVGARLEMIADWAGVSGFSERLSPTRAAVARYLKDRHHGTEGYYVLEFSDGQCYVGESVNLPVRLDQHRARYSDLQGVRIRSDDIPRRVPDVKRHLRIQERIFIHAAQNVGLLARNINEMATMIGASKHLDRIVSPVEQEKWLSAPDSTNASDLAGRRAYSEERLASSTVNFRQFVTLPDADQITRIIGQYLARCVPYPARTEYQSWALSCLTKPGWKRGRLSCITIAMTETLTLFYDGGSASPGGKVQVNDAELFPTEYSELAFSRRHPTIRIVPAEYEESGPGQSFLYAYSLDDLERLLDDVAVTRAAATTALHIMRKGPCMQRKVHSPQLTEAAFRYVPSTAVSSALTH</sequence>
<dbReference type="Proteomes" id="UP000008710">
    <property type="component" value="Chromosome"/>
</dbReference>
<dbReference type="eggNOG" id="COG0457">
    <property type="taxonomic scope" value="Bacteria"/>
</dbReference>
<dbReference type="EMBL" id="CP000431">
    <property type="protein sequence ID" value="ABG93494.1"/>
    <property type="molecule type" value="Genomic_DNA"/>
</dbReference>
<dbReference type="HOGENOM" id="CLU_564835_0_0_11"/>
<name>Q0SG42_RHOJR</name>
<protein>
    <recommendedName>
        <fullName evidence="3">GIY-YIG domain-containing protein</fullName>
    </recommendedName>
</protein>
<reference evidence="2" key="1">
    <citation type="journal article" date="2006" name="Proc. Natl. Acad. Sci. U.S.A.">
        <title>The complete genome of Rhodococcus sp. RHA1 provides insights into a catabolic powerhouse.</title>
        <authorList>
            <person name="McLeod M.P."/>
            <person name="Warren R.L."/>
            <person name="Hsiao W.W.L."/>
            <person name="Araki N."/>
            <person name="Myhre M."/>
            <person name="Fernandes C."/>
            <person name="Miyazawa D."/>
            <person name="Wong W."/>
            <person name="Lillquist A.L."/>
            <person name="Wang D."/>
            <person name="Dosanjh M."/>
            <person name="Hara H."/>
            <person name="Petrescu A."/>
            <person name="Morin R.D."/>
            <person name="Yang G."/>
            <person name="Stott J.M."/>
            <person name="Schein J.E."/>
            <person name="Shin H."/>
            <person name="Smailus D."/>
            <person name="Siddiqui A.S."/>
            <person name="Marra M.A."/>
            <person name="Jones S.J.M."/>
            <person name="Holt R."/>
            <person name="Brinkman F.S.L."/>
            <person name="Miyauchi K."/>
            <person name="Fukuda M."/>
            <person name="Davies J.E."/>
            <person name="Mohn W.W."/>
            <person name="Eltis L.D."/>
        </authorList>
    </citation>
    <scope>NUCLEOTIDE SEQUENCE [LARGE SCALE GENOMIC DNA]</scope>
    <source>
        <strain evidence="2">RHA1</strain>
    </source>
</reference>
<proteinExistence type="predicted"/>
<gene>
    <name evidence="1" type="ordered locus">RHA1_ro01681</name>
</gene>